<name>A0ABR0RN69_9EURO</name>
<dbReference type="Proteomes" id="UP001334248">
    <property type="component" value="Unassembled WGS sequence"/>
</dbReference>
<gene>
    <name evidence="2" type="ORF">PMZ80_005993</name>
</gene>
<dbReference type="GeneID" id="89999442"/>
<reference evidence="2 3" key="1">
    <citation type="journal article" date="2023" name="Res Sq">
        <title>Genomic and morphological characterization of Knufia obscura isolated from the Mars 2020 spacecraft assembly facility.</title>
        <authorList>
            <person name="Chander A.M."/>
            <person name="Teixeira M.M."/>
            <person name="Singh N.K."/>
            <person name="Williams M.P."/>
            <person name="Parker C.W."/>
            <person name="Leo P."/>
            <person name="Stajich J.E."/>
            <person name="Torok T."/>
            <person name="Tighe S."/>
            <person name="Mason C.E."/>
            <person name="Venkateswaran K."/>
        </authorList>
    </citation>
    <scope>NUCLEOTIDE SEQUENCE [LARGE SCALE GENOMIC DNA]</scope>
    <source>
        <strain evidence="2 3">CCFEE 5817</strain>
    </source>
</reference>
<evidence type="ECO:0000313" key="3">
    <source>
        <dbReference type="Proteomes" id="UP001334248"/>
    </source>
</evidence>
<dbReference type="PANTHER" id="PTHR42085:SF2">
    <property type="entry name" value="F-BOX DOMAIN-CONTAINING PROTEIN"/>
    <property type="match status" value="1"/>
</dbReference>
<sequence length="510" mass="57561">MDILGSNDGGKQEVSHRLDDTDGSKVFKLPQCPQTNSRLVCLPAEIRLKILHFLLKHEGPLRSSRNLGIERQRQAFGLTAQILPACQQIYNEASAVLYSVNVLWIDFRIHQGTRTSPNSDTAQLDILNLSVRVPVPVRTTGLRAGDGRVNLALRSSGHYAATIPAAVDNRERLVAIYPGLKNFRRFRVSVDCGRREDSPWARDCACVASYLVRNLLYGKDVVVELKKPEGPAVQGWAWRLEERDPVIAKLSRAWGYPRCEPVAFDGITIVNNPIFDELIKGNKIALDLFTIWADDKTELLQQMRQYETTRGDAAYCRGILHQLRELVKAGDTYGFDNTSRSVPEAMAKSRIEHGEACIEDFVRETGRGADAVADWVWKAAEAMKFVLDAQTQSEILPNIGAVHRECRRTLRQPCPWCSWMPHPMIESATDDETAYSVHDRLVDRLAEFTMQEPSFLTDADDDFDLLDEGFDPFDVVVMQAQLRRPDIASRAESSFASRLGPPPRHRRRHN</sequence>
<proteinExistence type="predicted"/>
<dbReference type="InterPro" id="IPR038883">
    <property type="entry name" value="AN11006-like"/>
</dbReference>
<dbReference type="RefSeq" id="XP_064730130.1">
    <property type="nucleotide sequence ID" value="XM_064874408.1"/>
</dbReference>
<comment type="caution">
    <text evidence="2">The sequence shown here is derived from an EMBL/GenBank/DDBJ whole genome shotgun (WGS) entry which is preliminary data.</text>
</comment>
<evidence type="ECO:0000313" key="2">
    <source>
        <dbReference type="EMBL" id="KAK5942040.1"/>
    </source>
</evidence>
<dbReference type="EMBL" id="JAVHJV010000006">
    <property type="protein sequence ID" value="KAK5942040.1"/>
    <property type="molecule type" value="Genomic_DNA"/>
</dbReference>
<evidence type="ECO:0000256" key="1">
    <source>
        <dbReference type="SAM" id="MobiDB-lite"/>
    </source>
</evidence>
<dbReference type="PANTHER" id="PTHR42085">
    <property type="entry name" value="F-BOX DOMAIN-CONTAINING PROTEIN"/>
    <property type="match status" value="1"/>
</dbReference>
<organism evidence="2 3">
    <name type="scientific">Knufia obscura</name>
    <dbReference type="NCBI Taxonomy" id="1635080"/>
    <lineage>
        <taxon>Eukaryota</taxon>
        <taxon>Fungi</taxon>
        <taxon>Dikarya</taxon>
        <taxon>Ascomycota</taxon>
        <taxon>Pezizomycotina</taxon>
        <taxon>Eurotiomycetes</taxon>
        <taxon>Chaetothyriomycetidae</taxon>
        <taxon>Chaetothyriales</taxon>
        <taxon>Trichomeriaceae</taxon>
        <taxon>Knufia</taxon>
    </lineage>
</organism>
<protein>
    <submittedName>
        <fullName evidence="2">Uncharacterized protein</fullName>
    </submittedName>
</protein>
<feature type="region of interest" description="Disordered" evidence="1">
    <location>
        <begin position="489"/>
        <end position="510"/>
    </location>
</feature>
<accession>A0ABR0RN69</accession>
<keyword evidence="3" id="KW-1185">Reference proteome</keyword>